<dbReference type="GO" id="GO:0016020">
    <property type="term" value="C:membrane"/>
    <property type="evidence" value="ECO:0007669"/>
    <property type="project" value="UniProtKB-SubCell"/>
</dbReference>
<dbReference type="Proteomes" id="UP000037696">
    <property type="component" value="Unassembled WGS sequence"/>
</dbReference>
<comment type="subcellular location">
    <subcellularLocation>
        <location evidence="1">Membrane</location>
    </subcellularLocation>
</comment>
<dbReference type="InterPro" id="IPR002938">
    <property type="entry name" value="FAD-bd"/>
</dbReference>
<feature type="domain" description="FAD-binding" evidence="9">
    <location>
        <begin position="6"/>
        <end position="368"/>
    </location>
</feature>
<keyword evidence="7" id="KW-0560">Oxidoreductase</keyword>
<evidence type="ECO:0000259" key="9">
    <source>
        <dbReference type="Pfam" id="PF01494"/>
    </source>
</evidence>
<dbReference type="STRING" id="229535.A0A0M8P2B5"/>
<comment type="similarity">
    <text evidence="2">Belongs to the paxM FAD-dependent monooxygenase family.</text>
</comment>
<organism evidence="10 11">
    <name type="scientific">Penicillium nordicum</name>
    <dbReference type="NCBI Taxonomy" id="229535"/>
    <lineage>
        <taxon>Eukaryota</taxon>
        <taxon>Fungi</taxon>
        <taxon>Dikarya</taxon>
        <taxon>Ascomycota</taxon>
        <taxon>Pezizomycotina</taxon>
        <taxon>Eurotiomycetes</taxon>
        <taxon>Eurotiomycetidae</taxon>
        <taxon>Eurotiales</taxon>
        <taxon>Aspergillaceae</taxon>
        <taxon>Penicillium</taxon>
    </lineage>
</organism>
<dbReference type="AlphaFoldDB" id="A0A0M8P2B5"/>
<gene>
    <name evidence="10" type="ORF">ACN38_g10194</name>
</gene>
<keyword evidence="3" id="KW-0285">Flavoprotein</keyword>
<dbReference type="GO" id="GO:0071949">
    <property type="term" value="F:FAD binding"/>
    <property type="evidence" value="ECO:0007669"/>
    <property type="project" value="InterPro"/>
</dbReference>
<name>A0A0M8P2B5_9EURO</name>
<dbReference type="GO" id="GO:0004497">
    <property type="term" value="F:monooxygenase activity"/>
    <property type="evidence" value="ECO:0007669"/>
    <property type="project" value="InterPro"/>
</dbReference>
<reference evidence="10 11" key="1">
    <citation type="submission" date="2015-08" db="EMBL/GenBank/DDBJ databases">
        <title>Genome sequencing of Penicillium nordicum.</title>
        <authorList>
            <person name="Nguyen H.D."/>
            <person name="Seifert K.A."/>
        </authorList>
    </citation>
    <scope>NUCLEOTIDE SEQUENCE [LARGE SCALE GENOMIC DNA]</scope>
    <source>
        <strain evidence="10 11">DAOMC 185683</strain>
    </source>
</reference>
<evidence type="ECO:0000256" key="8">
    <source>
        <dbReference type="ARBA" id="ARBA00023136"/>
    </source>
</evidence>
<evidence type="ECO:0000256" key="1">
    <source>
        <dbReference type="ARBA" id="ARBA00004370"/>
    </source>
</evidence>
<dbReference type="PRINTS" id="PR00420">
    <property type="entry name" value="RNGMNOXGNASE"/>
</dbReference>
<keyword evidence="8" id="KW-0472">Membrane</keyword>
<protein>
    <recommendedName>
        <fullName evidence="9">FAD-binding domain-containing protein</fullName>
    </recommendedName>
</protein>
<dbReference type="Pfam" id="PF01494">
    <property type="entry name" value="FAD_binding_3"/>
    <property type="match status" value="1"/>
</dbReference>
<evidence type="ECO:0000256" key="5">
    <source>
        <dbReference type="ARBA" id="ARBA00022827"/>
    </source>
</evidence>
<keyword evidence="5" id="KW-0274">FAD</keyword>
<dbReference type="Gene3D" id="3.50.50.60">
    <property type="entry name" value="FAD/NAD(P)-binding domain"/>
    <property type="match status" value="1"/>
</dbReference>
<evidence type="ECO:0000256" key="6">
    <source>
        <dbReference type="ARBA" id="ARBA00022989"/>
    </source>
</evidence>
<dbReference type="PANTHER" id="PTHR47356">
    <property type="entry name" value="FAD-DEPENDENT MONOOXYGENASE ASQG-RELATED"/>
    <property type="match status" value="1"/>
</dbReference>
<accession>A0A0M8P2B5</accession>
<dbReference type="EMBL" id="LHQQ01000225">
    <property type="protein sequence ID" value="KOS38980.1"/>
    <property type="molecule type" value="Genomic_DNA"/>
</dbReference>
<keyword evidence="6" id="KW-1133">Transmembrane helix</keyword>
<dbReference type="SUPFAM" id="SSF51905">
    <property type="entry name" value="FAD/NAD(P)-binding domain"/>
    <property type="match status" value="1"/>
</dbReference>
<comment type="caution">
    <text evidence="10">The sequence shown here is derived from an EMBL/GenBank/DDBJ whole genome shotgun (WGS) entry which is preliminary data.</text>
</comment>
<dbReference type="OrthoDB" id="10029326at2759"/>
<evidence type="ECO:0000256" key="3">
    <source>
        <dbReference type="ARBA" id="ARBA00022630"/>
    </source>
</evidence>
<proteinExistence type="inferred from homology"/>
<keyword evidence="11" id="KW-1185">Reference proteome</keyword>
<evidence type="ECO:0000313" key="10">
    <source>
        <dbReference type="EMBL" id="KOS38980.1"/>
    </source>
</evidence>
<dbReference type="InterPro" id="IPR036188">
    <property type="entry name" value="FAD/NAD-bd_sf"/>
</dbReference>
<keyword evidence="4" id="KW-0812">Transmembrane</keyword>
<sequence>MSKSEFKVIIVGGSIGGLTFAHCLRRAGIDHVVLEKASNPAPQIGASIGISPNGARVLDQLQLYELVEEHIEPLTTATIRYPDGYSFKGSFPQVISGRFGYPIAFLDRQKMLEILYENYPDRRSIRLGERVTKIESCGNSVIVRTSKGSAYRGHLIVGADGVHSKVRQEIWNTLERTSSGVATERSSLTAEFRCIFGISSPIKELVPGEQVNALFDGLTIITIHGKNGRVYWFVVQKLDKKYTYPDCPRYMTGDIEIAAEELRSIVFYKDLNFGHLWETRETVSMTVLEENTFETWYHDRLVLLGDSAHKMTPNIGQGANMAIEDAAALANLLQSLRKGRSTWPPTDGQVQTLLHQYRSIRHGRVNSVYKSSRFLVRLHARDGLLKTLFGRYYVPYAGDLPAYIGSKSIADGVLCDFLPPPMRSGGGWERYRTKHTNWRWVPQATLYVLAFAILYTYMDWRRVLGLDSVESL</sequence>
<evidence type="ECO:0000256" key="4">
    <source>
        <dbReference type="ARBA" id="ARBA00022692"/>
    </source>
</evidence>
<dbReference type="PANTHER" id="PTHR47356:SF2">
    <property type="entry name" value="FAD-BINDING DOMAIN-CONTAINING PROTEIN-RELATED"/>
    <property type="match status" value="1"/>
</dbReference>
<evidence type="ECO:0000256" key="7">
    <source>
        <dbReference type="ARBA" id="ARBA00023002"/>
    </source>
</evidence>
<evidence type="ECO:0000313" key="11">
    <source>
        <dbReference type="Proteomes" id="UP000037696"/>
    </source>
</evidence>
<dbReference type="InterPro" id="IPR050562">
    <property type="entry name" value="FAD_mOase_fung"/>
</dbReference>
<evidence type="ECO:0000256" key="2">
    <source>
        <dbReference type="ARBA" id="ARBA00007992"/>
    </source>
</evidence>